<organism evidence="3 4">
    <name type="scientific">Claviceps africana</name>
    <dbReference type="NCBI Taxonomy" id="83212"/>
    <lineage>
        <taxon>Eukaryota</taxon>
        <taxon>Fungi</taxon>
        <taxon>Dikarya</taxon>
        <taxon>Ascomycota</taxon>
        <taxon>Pezizomycotina</taxon>
        <taxon>Sordariomycetes</taxon>
        <taxon>Hypocreomycetidae</taxon>
        <taxon>Hypocreales</taxon>
        <taxon>Clavicipitaceae</taxon>
        <taxon>Claviceps</taxon>
    </lineage>
</organism>
<comment type="caution">
    <text evidence="3">The sequence shown here is derived from an EMBL/GenBank/DDBJ whole genome shotgun (WGS) entry which is preliminary data.</text>
</comment>
<dbReference type="AlphaFoldDB" id="A0A8K0NHJ6"/>
<name>A0A8K0NHJ6_9HYPO</name>
<sequence>MVTTRSRAARLVDERLRTAADSSNTSRHGRKRRRSEISEDTNEDAHSDSAPEGRAFYRDITKRASVGEGRRKKSKHDDQETVAEPDESPSYSLSSSSPSPSQAEEQEYEGTSAAPSRAEEHEYEETSASSSQAEELEYEETSEHTQSLEPQYEEQPKPAYTETPSLENEPGMHAENITWIASISVDMKYIEPEPEGVKPVMCFIDCSEINDLIHCMKREGWTSVAGDWSLELLALDDEDEAENKWAAPTKKSDSRNLKLFLEQTVEIGNFVHAMPKNPRYQSRRLRECSKEATLYSMRDVAEKMKQQVRQAEKQASKANEARNRKLVEAMRTRLVPLLVLVLKEALLLGGSSRMCAEDWPEEIGPEKGNFMACTLQFPLHIIGCIDQLWPVIEDSVEEADRRKMFWLFGERLSALRKTLLKGMETLRENAEKPQRLLQMKENDERTRQLRDEEMRRTDEELRRRLHVFSASTHEKWSDEEDLKLMRFMRRVTNLNAEVAAKEFPNRTVADVSKRMEILKARARSNYIKLEKEPARWCC</sequence>
<dbReference type="Proteomes" id="UP000811619">
    <property type="component" value="Unassembled WGS sequence"/>
</dbReference>
<reference evidence="3" key="1">
    <citation type="journal article" date="2020" name="bioRxiv">
        <title>Whole genome comparisons of ergot fungi reveals the divergence and evolution of species within the genus Claviceps are the result of varying mechanisms driving genome evolution and host range expansion.</title>
        <authorList>
            <person name="Wyka S.A."/>
            <person name="Mondo S.J."/>
            <person name="Liu M."/>
            <person name="Dettman J."/>
            <person name="Nalam V."/>
            <person name="Broders K.D."/>
        </authorList>
    </citation>
    <scope>NUCLEOTIDE SEQUENCE</scope>
    <source>
        <strain evidence="3">CCC 489</strain>
    </source>
</reference>
<evidence type="ECO:0000313" key="4">
    <source>
        <dbReference type="Proteomes" id="UP000811619"/>
    </source>
</evidence>
<proteinExistence type="predicted"/>
<feature type="coiled-coil region" evidence="1">
    <location>
        <begin position="294"/>
        <end position="328"/>
    </location>
</feature>
<protein>
    <submittedName>
        <fullName evidence="3">Uncharacterized protein</fullName>
    </submittedName>
</protein>
<keyword evidence="4" id="KW-1185">Reference proteome</keyword>
<feature type="region of interest" description="Disordered" evidence="2">
    <location>
        <begin position="1"/>
        <end position="170"/>
    </location>
</feature>
<accession>A0A8K0NHJ6</accession>
<feature type="compositionally biased region" description="Basic and acidic residues" evidence="2">
    <location>
        <begin position="43"/>
        <end position="62"/>
    </location>
</feature>
<dbReference type="OrthoDB" id="5236024at2759"/>
<feature type="compositionally biased region" description="Low complexity" evidence="2">
    <location>
        <begin position="88"/>
        <end position="103"/>
    </location>
</feature>
<gene>
    <name evidence="3" type="ORF">E4U42_003746</name>
</gene>
<keyword evidence="1" id="KW-0175">Coiled coil</keyword>
<evidence type="ECO:0000256" key="2">
    <source>
        <dbReference type="SAM" id="MobiDB-lite"/>
    </source>
</evidence>
<evidence type="ECO:0000313" key="3">
    <source>
        <dbReference type="EMBL" id="KAG5926010.1"/>
    </source>
</evidence>
<dbReference type="EMBL" id="SRPY01000316">
    <property type="protein sequence ID" value="KAG5926010.1"/>
    <property type="molecule type" value="Genomic_DNA"/>
</dbReference>
<evidence type="ECO:0000256" key="1">
    <source>
        <dbReference type="SAM" id="Coils"/>
    </source>
</evidence>